<gene>
    <name evidence="1" type="ORF">ABFW12_33825</name>
</gene>
<name>A0ABV3VRZ5_9MYCO</name>
<sequence>MTVDELFEEQPQHWGLRGDPYVWEAIRQRLVSVPLPDSDTELENLLLTAFALVVGVDLRIESAENVYREEFARGGVSSGRVCIPTWRNRLIPLLVSRARQN</sequence>
<comment type="caution">
    <text evidence="1">The sequence shown here is derived from an EMBL/GenBank/DDBJ whole genome shotgun (WGS) entry which is preliminary data.</text>
</comment>
<evidence type="ECO:0000313" key="1">
    <source>
        <dbReference type="EMBL" id="MEX3743232.1"/>
    </source>
</evidence>
<evidence type="ECO:0000313" key="2">
    <source>
        <dbReference type="Proteomes" id="UP001558474"/>
    </source>
</evidence>
<dbReference type="EMBL" id="JBDLOU010000153">
    <property type="protein sequence ID" value="MEX3743232.1"/>
    <property type="molecule type" value="Genomic_DNA"/>
</dbReference>
<reference evidence="1 2" key="1">
    <citation type="submission" date="2024-04" db="EMBL/GenBank/DDBJ databases">
        <title>Genomic Markers of Mycobacteria.</title>
        <authorList>
            <person name="Soliman M.S."/>
            <person name="Elkholy A."/>
            <person name="Soliman N.S."/>
            <person name="Abbas A."/>
            <person name="Khayrat S."/>
            <person name="Shawky S."/>
        </authorList>
    </citation>
    <scope>NUCLEOTIDE SEQUENCE [LARGE SCALE GENOMIC DNA]</scope>
    <source>
        <strain evidence="1 2">Egy-CU-AM5</strain>
    </source>
</reference>
<accession>A0ABV3VRZ5</accession>
<dbReference type="RefSeq" id="WP_368574710.1">
    <property type="nucleotide sequence ID" value="NZ_JBDLOU010000153.1"/>
</dbReference>
<organism evidence="1 2">
    <name type="scientific">Mycolicibacterium porcinum</name>
    <dbReference type="NCBI Taxonomy" id="39693"/>
    <lineage>
        <taxon>Bacteria</taxon>
        <taxon>Bacillati</taxon>
        <taxon>Actinomycetota</taxon>
        <taxon>Actinomycetes</taxon>
        <taxon>Mycobacteriales</taxon>
        <taxon>Mycobacteriaceae</taxon>
        <taxon>Mycolicibacterium</taxon>
    </lineage>
</organism>
<proteinExistence type="predicted"/>
<dbReference type="Proteomes" id="UP001558474">
    <property type="component" value="Unassembled WGS sequence"/>
</dbReference>
<keyword evidence="2" id="KW-1185">Reference proteome</keyword>
<protein>
    <submittedName>
        <fullName evidence="1">Uncharacterized protein</fullName>
    </submittedName>
</protein>